<evidence type="ECO:0000313" key="3">
    <source>
        <dbReference type="Proteomes" id="UP001257914"/>
    </source>
</evidence>
<keyword evidence="1" id="KW-0812">Transmembrane</keyword>
<evidence type="ECO:0000313" key="2">
    <source>
        <dbReference type="EMBL" id="MDU0114481.1"/>
    </source>
</evidence>
<comment type="caution">
    <text evidence="2">The sequence shown here is derived from an EMBL/GenBank/DDBJ whole genome shotgun (WGS) entry which is preliminary data.</text>
</comment>
<evidence type="ECO:0000256" key="1">
    <source>
        <dbReference type="SAM" id="Phobius"/>
    </source>
</evidence>
<name>A0ABU3R491_9GAMM</name>
<keyword evidence="1" id="KW-1133">Transmembrane helix</keyword>
<protein>
    <submittedName>
        <fullName evidence="2">DUF3379 family protein</fullName>
    </submittedName>
</protein>
<organism evidence="2 3">
    <name type="scientific">Psychrosphaera aquimarina</name>
    <dbReference type="NCBI Taxonomy" id="2044854"/>
    <lineage>
        <taxon>Bacteria</taxon>
        <taxon>Pseudomonadati</taxon>
        <taxon>Pseudomonadota</taxon>
        <taxon>Gammaproteobacteria</taxon>
        <taxon>Alteromonadales</taxon>
        <taxon>Pseudoalteromonadaceae</taxon>
        <taxon>Psychrosphaera</taxon>
    </lineage>
</organism>
<gene>
    <name evidence="2" type="ORF">RT723_16080</name>
</gene>
<dbReference type="RefSeq" id="WP_315948114.1">
    <property type="nucleotide sequence ID" value="NZ_JAWCUA010000010.1"/>
</dbReference>
<dbReference type="EMBL" id="JAWCUA010000010">
    <property type="protein sequence ID" value="MDU0114481.1"/>
    <property type="molecule type" value="Genomic_DNA"/>
</dbReference>
<proteinExistence type="predicted"/>
<reference evidence="2 3" key="1">
    <citation type="submission" date="2023-10" db="EMBL/GenBank/DDBJ databases">
        <title>Psychrosphaera aquimaarina strain SW33 isolated from seawater.</title>
        <authorList>
            <person name="Bayburt H."/>
            <person name="Kim J.M."/>
            <person name="Choi B.J."/>
            <person name="Jeon C.O."/>
        </authorList>
    </citation>
    <scope>NUCLEOTIDE SEQUENCE [LARGE SCALE GENOMIC DNA]</scope>
    <source>
        <strain evidence="2 3">KCTC 52743</strain>
    </source>
</reference>
<dbReference type="Proteomes" id="UP001257914">
    <property type="component" value="Unassembled WGS sequence"/>
</dbReference>
<keyword evidence="1" id="KW-0472">Membrane</keyword>
<dbReference type="InterPro" id="IPR021806">
    <property type="entry name" value="DUF3379"/>
</dbReference>
<feature type="transmembrane region" description="Helical" evidence="1">
    <location>
        <begin position="79"/>
        <end position="100"/>
    </location>
</feature>
<dbReference type="Pfam" id="PF11859">
    <property type="entry name" value="DUF3379"/>
    <property type="match status" value="1"/>
</dbReference>
<sequence length="236" mass="26318">MDDLTFRKRIYANPDDNAQDIVDACQNDKNKAKFKSDMKTFDSKLKQALTVSTPDNLAEKILLSQSIETQKGSIKSTKFHLAIAASVAVLVGVISVKFGLTYNFDNVGEYAIAHHNADIKHASDNYTYSLAQINSKLAAYGGEIIDALPNISFANTCYFGRVKSLHMVFQGEKFPVTVFLIPNETGLAQSTNFSDQDYNGETINVNNNQLLIITHKDDPNKDWSKQLTQSIKWKNV</sequence>
<accession>A0ABU3R491</accession>
<keyword evidence="3" id="KW-1185">Reference proteome</keyword>